<dbReference type="Gene3D" id="1.10.15.40">
    <property type="entry name" value="Electron transport complex subunit B, putative Fe-S cluster"/>
    <property type="match status" value="1"/>
</dbReference>
<evidence type="ECO:0000313" key="15">
    <source>
        <dbReference type="EMBL" id="PTN06336.1"/>
    </source>
</evidence>
<dbReference type="InterPro" id="IPR017900">
    <property type="entry name" value="4Fe4S_Fe_S_CS"/>
</dbReference>
<feature type="binding site" evidence="10">
    <location>
        <position position="137"/>
    </location>
    <ligand>
        <name>[4Fe-4S] cluster</name>
        <dbReference type="ChEBI" id="CHEBI:49883"/>
        <label>2</label>
    </ligand>
</feature>
<feature type="domain" description="4Fe-4S ferredoxin-type" evidence="13">
    <location>
        <begin position="242"/>
        <end position="269"/>
    </location>
</feature>
<evidence type="ECO:0000256" key="2">
    <source>
        <dbReference type="ARBA" id="ARBA00022485"/>
    </source>
</evidence>
<feature type="binding site" evidence="10">
    <location>
        <position position="74"/>
    </location>
    <ligand>
        <name>[4Fe-4S] cluster</name>
        <dbReference type="ChEBI" id="CHEBI:49883"/>
        <label>1</label>
    </ligand>
</feature>
<proteinExistence type="inferred from homology"/>
<evidence type="ECO:0000313" key="16">
    <source>
        <dbReference type="Proteomes" id="UP000243525"/>
    </source>
</evidence>
<keyword evidence="5 10" id="KW-1278">Translocase</keyword>
<evidence type="ECO:0000256" key="10">
    <source>
        <dbReference type="HAMAP-Rule" id="MF_00463"/>
    </source>
</evidence>
<dbReference type="NCBIfam" id="NF005504">
    <property type="entry name" value="PRK07118.1-3"/>
    <property type="match status" value="1"/>
</dbReference>
<keyword evidence="8 10" id="KW-0411">Iron-sulfur</keyword>
<dbReference type="InterPro" id="IPR017896">
    <property type="entry name" value="4Fe4S_Fe-S-bd"/>
</dbReference>
<comment type="subcellular location">
    <subcellularLocation>
        <location evidence="10">Cell membrane</location>
    </subcellularLocation>
</comment>
<organism evidence="15 16">
    <name type="scientific">Mangrovibacterium marinum</name>
    <dbReference type="NCBI Taxonomy" id="1639118"/>
    <lineage>
        <taxon>Bacteria</taxon>
        <taxon>Pseudomonadati</taxon>
        <taxon>Bacteroidota</taxon>
        <taxon>Bacteroidia</taxon>
        <taxon>Marinilabiliales</taxon>
        <taxon>Prolixibacteraceae</taxon>
        <taxon>Mangrovibacterium</taxon>
    </lineage>
</organism>
<comment type="subunit">
    <text evidence="10">The complex is composed of six subunits: RnfA, RnfB, RnfC, RnfD, RnfE and RnfG.</text>
</comment>
<feature type="binding site" evidence="10">
    <location>
        <position position="48"/>
    </location>
    <ligand>
        <name>[4Fe-4S] cluster</name>
        <dbReference type="ChEBI" id="CHEBI:49883"/>
        <label>1</label>
    </ligand>
</feature>
<feature type="binding site" evidence="10">
    <location>
        <position position="178"/>
    </location>
    <ligand>
        <name>[4Fe-4S] cluster</name>
        <dbReference type="ChEBI" id="CHEBI:49883"/>
        <label>3</label>
    </ligand>
</feature>
<evidence type="ECO:0000259" key="14">
    <source>
        <dbReference type="PROSITE" id="PS51656"/>
    </source>
</evidence>
<keyword evidence="4 10" id="KW-0677">Repeat</keyword>
<feature type="binding site" evidence="10">
    <location>
        <position position="175"/>
    </location>
    <ligand>
        <name>[4Fe-4S] cluster</name>
        <dbReference type="ChEBI" id="CHEBI:49883"/>
        <label>3</label>
    </ligand>
</feature>
<dbReference type="GO" id="GO:0022900">
    <property type="term" value="P:electron transport chain"/>
    <property type="evidence" value="ECO:0007669"/>
    <property type="project" value="UniProtKB-UniRule"/>
</dbReference>
<evidence type="ECO:0000256" key="11">
    <source>
        <dbReference type="SAM" id="MobiDB-lite"/>
    </source>
</evidence>
<dbReference type="EC" id="7.-.-.-" evidence="10"/>
<comment type="similarity">
    <text evidence="10">Belongs to the 4Fe4S bacterial-type ferredoxin family. RnfB subfamily.</text>
</comment>
<accession>A0A2T5BY65</accession>
<comment type="function">
    <text evidence="10">Part of a membrane-bound complex that couples electron transfer with translocation of ions across the membrane.</text>
</comment>
<dbReference type="PROSITE" id="PS00198">
    <property type="entry name" value="4FE4S_FER_1"/>
    <property type="match status" value="2"/>
</dbReference>
<feature type="binding site" evidence="10">
    <location>
        <position position="141"/>
    </location>
    <ligand>
        <name>[4Fe-4S] cluster</name>
        <dbReference type="ChEBI" id="CHEBI:49883"/>
        <label>2</label>
    </ligand>
</feature>
<dbReference type="AlphaFoldDB" id="A0A2T5BY65"/>
<dbReference type="PROSITE" id="PS51656">
    <property type="entry name" value="4FE4S"/>
    <property type="match status" value="1"/>
</dbReference>
<comment type="caution">
    <text evidence="10">Lacks conserved residue(s) required for the propagation of feature annotation.</text>
</comment>
<feature type="binding site" evidence="10">
    <location>
        <position position="56"/>
    </location>
    <ligand>
        <name>[4Fe-4S] cluster</name>
        <dbReference type="ChEBI" id="CHEBI:49883"/>
        <label>1</label>
    </ligand>
</feature>
<dbReference type="Pfam" id="PF04060">
    <property type="entry name" value="FeS"/>
    <property type="match status" value="1"/>
</dbReference>
<feature type="domain" description="4Fe-4S ferredoxin-type" evidence="13">
    <location>
        <begin position="209"/>
        <end position="240"/>
    </location>
</feature>
<protein>
    <recommendedName>
        <fullName evidence="10">Ion-translocating oxidoreductase complex subunit B</fullName>
        <ecNumber evidence="10">7.-.-.-</ecNumber>
    </recommendedName>
    <alternativeName>
        <fullName evidence="10">Rnf electron transport complex subunit B</fullName>
    </alternativeName>
</protein>
<dbReference type="Gene3D" id="3.30.70.20">
    <property type="match status" value="2"/>
</dbReference>
<evidence type="ECO:0000256" key="9">
    <source>
        <dbReference type="ARBA" id="ARBA00023136"/>
    </source>
</evidence>
<dbReference type="HAMAP" id="MF_00463">
    <property type="entry name" value="RsxB_RnfB"/>
    <property type="match status" value="1"/>
</dbReference>
<dbReference type="PANTHER" id="PTHR43560">
    <property type="entry name" value="ION-TRANSLOCATING OXIDOREDUCTASE COMPLEX SUBUNIT B"/>
    <property type="match status" value="1"/>
</dbReference>
<dbReference type="PROSITE" id="PS51379">
    <property type="entry name" value="4FE4S_FER_2"/>
    <property type="match status" value="3"/>
</dbReference>
<dbReference type="CDD" id="cd10549">
    <property type="entry name" value="MtMvhB_like"/>
    <property type="match status" value="1"/>
</dbReference>
<keyword evidence="10" id="KW-1003">Cell membrane</keyword>
<evidence type="ECO:0000256" key="1">
    <source>
        <dbReference type="ARBA" id="ARBA00022448"/>
    </source>
</evidence>
<evidence type="ECO:0000256" key="12">
    <source>
        <dbReference type="SAM" id="Phobius"/>
    </source>
</evidence>
<evidence type="ECO:0000256" key="4">
    <source>
        <dbReference type="ARBA" id="ARBA00022737"/>
    </source>
</evidence>
<keyword evidence="12" id="KW-1133">Transmembrane helix</keyword>
<feature type="binding site" evidence="10">
    <location>
        <position position="151"/>
    </location>
    <ligand>
        <name>[4Fe-4S] cluster</name>
        <dbReference type="ChEBI" id="CHEBI:49883"/>
        <label>3</label>
    </ligand>
</feature>
<dbReference type="EMBL" id="QAAD01000022">
    <property type="protein sequence ID" value="PTN06336.1"/>
    <property type="molecule type" value="Genomic_DNA"/>
</dbReference>
<evidence type="ECO:0000256" key="7">
    <source>
        <dbReference type="ARBA" id="ARBA00023004"/>
    </source>
</evidence>
<dbReference type="PANTHER" id="PTHR43560:SF1">
    <property type="entry name" value="ION-TRANSLOCATING OXIDOREDUCTASE COMPLEX SUBUNIT B"/>
    <property type="match status" value="1"/>
</dbReference>
<feature type="binding site" evidence="10">
    <location>
        <position position="51"/>
    </location>
    <ligand>
        <name>[4Fe-4S] cluster</name>
        <dbReference type="ChEBI" id="CHEBI:49883"/>
        <label>1</label>
    </ligand>
</feature>
<feature type="binding site" evidence="10">
    <location>
        <position position="182"/>
    </location>
    <ligand>
        <name>[4Fe-4S] cluster</name>
        <dbReference type="ChEBI" id="CHEBI:49883"/>
        <label>2</label>
    </ligand>
</feature>
<dbReference type="SUPFAM" id="SSF54862">
    <property type="entry name" value="4Fe-4S ferredoxins"/>
    <property type="match status" value="1"/>
</dbReference>
<dbReference type="GO" id="GO:0009055">
    <property type="term" value="F:electron transfer activity"/>
    <property type="evidence" value="ECO:0007669"/>
    <property type="project" value="InterPro"/>
</dbReference>
<dbReference type="GO" id="GO:0005886">
    <property type="term" value="C:plasma membrane"/>
    <property type="evidence" value="ECO:0007669"/>
    <property type="project" value="UniProtKB-SubCell"/>
</dbReference>
<keyword evidence="2 10" id="KW-0004">4Fe-4S</keyword>
<dbReference type="Pfam" id="PF12838">
    <property type="entry name" value="Fer4_7"/>
    <property type="match status" value="1"/>
</dbReference>
<feature type="binding site" evidence="10">
    <location>
        <position position="172"/>
    </location>
    <ligand>
        <name>[4Fe-4S] cluster</name>
        <dbReference type="ChEBI" id="CHEBI:49883"/>
        <label>3</label>
    </ligand>
</feature>
<dbReference type="InterPro" id="IPR050395">
    <property type="entry name" value="4Fe4S_Ferredoxin_RnfB"/>
</dbReference>
<dbReference type="InterPro" id="IPR007202">
    <property type="entry name" value="4Fe-4S_dom"/>
</dbReference>
<keyword evidence="7 10" id="KW-0408">Iron</keyword>
<keyword evidence="9 10" id="KW-0472">Membrane</keyword>
<dbReference type="RefSeq" id="WP_170111423.1">
    <property type="nucleotide sequence ID" value="NZ_QAAD01000022.1"/>
</dbReference>
<gene>
    <name evidence="10" type="primary">rnfB</name>
    <name evidence="15" type="ORF">C8N47_12218</name>
</gene>
<dbReference type="Pfam" id="PF00037">
    <property type="entry name" value="Fer4"/>
    <property type="match status" value="1"/>
</dbReference>
<dbReference type="Proteomes" id="UP000243525">
    <property type="component" value="Unassembled WGS sequence"/>
</dbReference>
<feature type="binding site" evidence="10">
    <location>
        <position position="147"/>
    </location>
    <ligand>
        <name>[4Fe-4S] cluster</name>
        <dbReference type="ChEBI" id="CHEBI:49883"/>
        <label>2</label>
    </ligand>
</feature>
<evidence type="ECO:0000256" key="5">
    <source>
        <dbReference type="ARBA" id="ARBA00022967"/>
    </source>
</evidence>
<dbReference type="GO" id="GO:0051539">
    <property type="term" value="F:4 iron, 4 sulfur cluster binding"/>
    <property type="evidence" value="ECO:0007669"/>
    <property type="project" value="UniProtKB-UniRule"/>
</dbReference>
<reference evidence="15 16" key="1">
    <citation type="submission" date="2018-04" db="EMBL/GenBank/DDBJ databases">
        <title>Genomic Encyclopedia of Archaeal and Bacterial Type Strains, Phase II (KMG-II): from individual species to whole genera.</title>
        <authorList>
            <person name="Goeker M."/>
        </authorList>
    </citation>
    <scope>NUCLEOTIDE SEQUENCE [LARGE SCALE GENOMIC DNA]</scope>
    <source>
        <strain evidence="15 16">DSM 28823</strain>
    </source>
</reference>
<dbReference type="NCBIfam" id="TIGR01944">
    <property type="entry name" value="rnfB"/>
    <property type="match status" value="1"/>
</dbReference>
<dbReference type="GO" id="GO:0046872">
    <property type="term" value="F:metal ion binding"/>
    <property type="evidence" value="ECO:0007669"/>
    <property type="project" value="UniProtKB-KW"/>
</dbReference>
<feature type="compositionally biased region" description="Basic and acidic residues" evidence="11">
    <location>
        <begin position="274"/>
        <end position="313"/>
    </location>
</feature>
<feature type="region of interest" description="Hydrophobic" evidence="10">
    <location>
        <begin position="1"/>
        <end position="25"/>
    </location>
</feature>
<keyword evidence="3 10" id="KW-0479">Metal-binding</keyword>
<keyword evidence="12" id="KW-0812">Transmembrane</keyword>
<feature type="domain" description="4Fe-4S ferredoxin-type" evidence="13">
    <location>
        <begin position="163"/>
        <end position="192"/>
    </location>
</feature>
<name>A0A2T5BY65_9BACT</name>
<evidence type="ECO:0000256" key="3">
    <source>
        <dbReference type="ARBA" id="ARBA00022723"/>
    </source>
</evidence>
<feature type="domain" description="4Fe-4S" evidence="14">
    <location>
        <begin position="31"/>
        <end position="91"/>
    </location>
</feature>
<evidence type="ECO:0000256" key="6">
    <source>
        <dbReference type="ARBA" id="ARBA00022982"/>
    </source>
</evidence>
<sequence length="313" mass="32980">MTIVYTIVSLSAIGTLAAVILYFVAQKFKVYEDPRIDDVEKALPGANCGGCGFAGCRAFAEACVNANELSGLFCPVGGNDCMTGVADILGMEAVVQTPKVAVVRCSGSCDHRPKVNQFDGASSCAVAASLYSGETGCQFGCLSHGDCVAACDFDAIHMNPETGLPEVIDEKCVACGACVDACPKNLIELRKKAPKDRKVYVSCRNEDKGGVARKSCSVACIGCGKCAKVCPFDAITVSNNLAYIDPDKCKLCRKCVVECPTNAIVEVNFPPRKPKTDLPPKTAAEKKATPKAEKPAATEKPAGDEKTKNNETK</sequence>
<keyword evidence="6 10" id="KW-0249">Electron transport</keyword>
<comment type="caution">
    <text evidence="15">The sequence shown here is derived from an EMBL/GenBank/DDBJ whole genome shotgun (WGS) entry which is preliminary data.</text>
</comment>
<evidence type="ECO:0000256" key="8">
    <source>
        <dbReference type="ARBA" id="ARBA00023014"/>
    </source>
</evidence>
<feature type="transmembrane region" description="Helical" evidence="12">
    <location>
        <begin position="6"/>
        <end position="25"/>
    </location>
</feature>
<dbReference type="InterPro" id="IPR010207">
    <property type="entry name" value="Elect_transpt_cplx_RnfB/RsxB"/>
</dbReference>
<keyword evidence="16" id="KW-1185">Reference proteome</keyword>
<keyword evidence="1 10" id="KW-0813">Transport</keyword>
<comment type="cofactor">
    <cofactor evidence="10">
        <name>[4Fe-4S] cluster</name>
        <dbReference type="ChEBI" id="CHEBI:49883"/>
    </cofactor>
    <text evidence="10">Binds 3 [4Fe-4S] clusters.</text>
</comment>
<evidence type="ECO:0000259" key="13">
    <source>
        <dbReference type="PROSITE" id="PS51379"/>
    </source>
</evidence>
<feature type="region of interest" description="Disordered" evidence="11">
    <location>
        <begin position="270"/>
        <end position="313"/>
    </location>
</feature>